<protein>
    <submittedName>
        <fullName evidence="1">Uncharacterized protein</fullName>
    </submittedName>
</protein>
<proteinExistence type="predicted"/>
<dbReference type="EMBL" id="RSCD01000024">
    <property type="protein sequence ID" value="RSH83664.1"/>
    <property type="molecule type" value="Genomic_DNA"/>
</dbReference>
<accession>A0A427XXQ3</accession>
<name>A0A427XXQ3_9TREE</name>
<dbReference type="AlphaFoldDB" id="A0A427XXQ3"/>
<keyword evidence="2" id="KW-1185">Reference proteome</keyword>
<dbReference type="OrthoDB" id="2587819at2759"/>
<dbReference type="Proteomes" id="UP000279259">
    <property type="component" value="Unassembled WGS sequence"/>
</dbReference>
<evidence type="ECO:0000313" key="1">
    <source>
        <dbReference type="EMBL" id="RSH83664.1"/>
    </source>
</evidence>
<gene>
    <name evidence="1" type="ORF">EHS25_005568</name>
</gene>
<organism evidence="1 2">
    <name type="scientific">Saitozyma podzolica</name>
    <dbReference type="NCBI Taxonomy" id="1890683"/>
    <lineage>
        <taxon>Eukaryota</taxon>
        <taxon>Fungi</taxon>
        <taxon>Dikarya</taxon>
        <taxon>Basidiomycota</taxon>
        <taxon>Agaricomycotina</taxon>
        <taxon>Tremellomycetes</taxon>
        <taxon>Tremellales</taxon>
        <taxon>Trimorphomycetaceae</taxon>
        <taxon>Saitozyma</taxon>
    </lineage>
</organism>
<sequence>MASKYRADAVEESTLAAAFDDTALMWKSRFGVLYTTSGQITPESVAGISKLANKLGLTPRRNTVEGEINYDLDIIYAEFNSALSHPCERASVVVVNDMNMAKKRRRAKMNMNEAKKRF</sequence>
<evidence type="ECO:0000313" key="2">
    <source>
        <dbReference type="Proteomes" id="UP000279259"/>
    </source>
</evidence>
<comment type="caution">
    <text evidence="1">The sequence shown here is derived from an EMBL/GenBank/DDBJ whole genome shotgun (WGS) entry which is preliminary data.</text>
</comment>
<reference evidence="1 2" key="1">
    <citation type="submission" date="2018-11" db="EMBL/GenBank/DDBJ databases">
        <title>Genome sequence of Saitozyma podzolica DSM 27192.</title>
        <authorList>
            <person name="Aliyu H."/>
            <person name="Gorte O."/>
            <person name="Ochsenreither K."/>
        </authorList>
    </citation>
    <scope>NUCLEOTIDE SEQUENCE [LARGE SCALE GENOMIC DNA]</scope>
    <source>
        <strain evidence="1 2">DSM 27192</strain>
    </source>
</reference>